<dbReference type="Pfam" id="PF11726">
    <property type="entry name" value="YagK_YfjJ_C"/>
    <property type="match status" value="1"/>
</dbReference>
<proteinExistence type="predicted"/>
<sequence>MNISFQPDYAFSEVNCQSAINFILNCKRNGYKRVMAVRVDFLMKDQFQQGMSVFEIQEYKTRLWNNRRGKPSIFEHCLGWVWALEYTEEAGYHYHCLFVFDADKVQADVYYGDQIGEYWMAITEGKGCYNNCNRNKQQYRYLGVGRIRLDSEEELHNLCNIVIPYLAKDDNQVRSAINRDVMAMDTIPIKVRTFGSSNNLKF</sequence>
<evidence type="ECO:0000313" key="3">
    <source>
        <dbReference type="Proteomes" id="UP000239469"/>
    </source>
</evidence>
<feature type="domain" description="YagK/YfjJ C-terminal" evidence="1">
    <location>
        <begin position="29"/>
        <end position="111"/>
    </location>
</feature>
<reference evidence="2 3" key="1">
    <citation type="submission" date="2017-01" db="EMBL/GenBank/DDBJ databases">
        <title>New insights into the genetic diversity of Chromobacterium isolated from tropical freshwater lake.</title>
        <authorList>
            <person name="Santos A.B."/>
            <person name="Nascimento A.M."/>
            <person name="Da Silva P.C."/>
        </authorList>
    </citation>
    <scope>NUCLEOTIDE SEQUENCE [LARGE SCALE GENOMIC DNA]</scope>
    <source>
        <strain evidence="2 3">56AF</strain>
    </source>
</reference>
<evidence type="ECO:0000259" key="1">
    <source>
        <dbReference type="Pfam" id="PF11726"/>
    </source>
</evidence>
<evidence type="ECO:0000313" key="2">
    <source>
        <dbReference type="EMBL" id="PRP69075.1"/>
    </source>
</evidence>
<gene>
    <name evidence="2" type="ORF">BUE93_18650</name>
</gene>
<name>A0A2S9X033_9NEIS</name>
<dbReference type="InterPro" id="IPR057271">
    <property type="entry name" value="YagK_YfjJ_C"/>
</dbReference>
<comment type="caution">
    <text evidence="2">The sequence shown here is derived from an EMBL/GenBank/DDBJ whole genome shotgun (WGS) entry which is preliminary data.</text>
</comment>
<organism evidence="2 3">
    <name type="scientific">Chromobacterium amazonense</name>
    <dbReference type="NCBI Taxonomy" id="1382803"/>
    <lineage>
        <taxon>Bacteria</taxon>
        <taxon>Pseudomonadati</taxon>
        <taxon>Pseudomonadota</taxon>
        <taxon>Betaproteobacteria</taxon>
        <taxon>Neisseriales</taxon>
        <taxon>Chromobacteriaceae</taxon>
        <taxon>Chromobacterium</taxon>
    </lineage>
</organism>
<dbReference type="OrthoDB" id="8592743at2"/>
<dbReference type="EMBL" id="MTBD01000035">
    <property type="protein sequence ID" value="PRP69075.1"/>
    <property type="molecule type" value="Genomic_DNA"/>
</dbReference>
<protein>
    <recommendedName>
        <fullName evidence="1">YagK/YfjJ C-terminal domain-containing protein</fullName>
    </recommendedName>
</protein>
<dbReference type="Proteomes" id="UP000239469">
    <property type="component" value="Unassembled WGS sequence"/>
</dbReference>
<dbReference type="AlphaFoldDB" id="A0A2S9X033"/>
<dbReference type="RefSeq" id="WP_106077829.1">
    <property type="nucleotide sequence ID" value="NZ_MTBD01000035.1"/>
</dbReference>
<accession>A0A2S9X033</accession>